<evidence type="ECO:0000259" key="2">
    <source>
        <dbReference type="Pfam" id="PF23672"/>
    </source>
</evidence>
<reference evidence="3 4" key="1">
    <citation type="submission" date="2018-04" db="EMBL/GenBank/DDBJ databases">
        <authorList>
            <person name="Zhang X."/>
            <person name="Yuan J."/>
            <person name="Li F."/>
            <person name="Xiang J."/>
        </authorList>
    </citation>
    <scope>NUCLEOTIDE SEQUENCE [LARGE SCALE GENOMIC DNA]</scope>
    <source>
        <tissue evidence="3">Muscle</tissue>
    </source>
</reference>
<feature type="region of interest" description="Disordered" evidence="1">
    <location>
        <begin position="126"/>
        <end position="148"/>
    </location>
</feature>
<dbReference type="Pfam" id="PF23672">
    <property type="entry name" value="DUF7153"/>
    <property type="match status" value="1"/>
</dbReference>
<accession>A0A423TAJ0</accession>
<evidence type="ECO:0000313" key="4">
    <source>
        <dbReference type="Proteomes" id="UP000283509"/>
    </source>
</evidence>
<proteinExistence type="predicted"/>
<reference evidence="3 4" key="2">
    <citation type="submission" date="2019-01" db="EMBL/GenBank/DDBJ databases">
        <title>The decoding of complex shrimp genome reveals the adaptation for benthos swimmer, frequently molting mechanism and breeding impact on genome.</title>
        <authorList>
            <person name="Sun Y."/>
            <person name="Gao Y."/>
            <person name="Yu Y."/>
        </authorList>
    </citation>
    <scope>NUCLEOTIDE SEQUENCE [LARGE SCALE GENOMIC DNA]</scope>
    <source>
        <tissue evidence="3">Muscle</tissue>
    </source>
</reference>
<dbReference type="PANTHER" id="PTHR22198">
    <property type="entry name" value="FERM DOMAIN-CONTAINING PROTEIN"/>
    <property type="match status" value="1"/>
</dbReference>
<evidence type="ECO:0000256" key="1">
    <source>
        <dbReference type="SAM" id="MobiDB-lite"/>
    </source>
</evidence>
<dbReference type="AlphaFoldDB" id="A0A423TAJ0"/>
<organism evidence="3 4">
    <name type="scientific">Penaeus vannamei</name>
    <name type="common">Whiteleg shrimp</name>
    <name type="synonym">Litopenaeus vannamei</name>
    <dbReference type="NCBI Taxonomy" id="6689"/>
    <lineage>
        <taxon>Eukaryota</taxon>
        <taxon>Metazoa</taxon>
        <taxon>Ecdysozoa</taxon>
        <taxon>Arthropoda</taxon>
        <taxon>Crustacea</taxon>
        <taxon>Multicrustacea</taxon>
        <taxon>Malacostraca</taxon>
        <taxon>Eumalacostraca</taxon>
        <taxon>Eucarida</taxon>
        <taxon>Decapoda</taxon>
        <taxon>Dendrobranchiata</taxon>
        <taxon>Penaeoidea</taxon>
        <taxon>Penaeidae</taxon>
        <taxon>Penaeus</taxon>
    </lineage>
</organism>
<comment type="caution">
    <text evidence="3">The sequence shown here is derived from an EMBL/GenBank/DDBJ whole genome shotgun (WGS) entry which is preliminary data.</text>
</comment>
<evidence type="ECO:0000313" key="3">
    <source>
        <dbReference type="EMBL" id="ROT73513.1"/>
    </source>
</evidence>
<dbReference type="EMBL" id="QCYY01002023">
    <property type="protein sequence ID" value="ROT73513.1"/>
    <property type="molecule type" value="Genomic_DNA"/>
</dbReference>
<dbReference type="Proteomes" id="UP000283509">
    <property type="component" value="Unassembled WGS sequence"/>
</dbReference>
<dbReference type="STRING" id="6689.A0A423TAJ0"/>
<dbReference type="PANTHER" id="PTHR22198:SF1">
    <property type="entry name" value="FERM DOMAIN-CONTAINING PROTEIN"/>
    <property type="match status" value="1"/>
</dbReference>
<dbReference type="InterPro" id="IPR055577">
    <property type="entry name" value="DUF7153"/>
</dbReference>
<name>A0A423TAJ0_PENVA</name>
<feature type="domain" description="DUF7153" evidence="2">
    <location>
        <begin position="286"/>
        <end position="467"/>
    </location>
</feature>
<keyword evidence="4" id="KW-1185">Reference proteome</keyword>
<feature type="compositionally biased region" description="Low complexity" evidence="1">
    <location>
        <begin position="57"/>
        <end position="85"/>
    </location>
</feature>
<dbReference type="OrthoDB" id="6060890at2759"/>
<gene>
    <name evidence="3" type="ORF">C7M84_008051</name>
</gene>
<protein>
    <recommendedName>
        <fullName evidence="2">DUF7153 domain-containing protein</fullName>
    </recommendedName>
</protein>
<sequence length="472" mass="51335">MIAFPSCSSGSTRGNINSFALNILVITSVYDRNLVESDCRVRCCVMLAAKTYASRHGTVSRGTGGTSSSRSVGVSFSRSSGTSSSRGGGGAAASRGSHAQGCDCEVCASEFPLRTHPFLDMSYSRLNQDQKPSSTSKFSFFSRKKPSSHTPAHTAAALALAQEQRRASARAQLQAQQEAEAMARALQEPVTLGTLKQDSLMIPVAKMKQFFPAGHPIPTIASQGRLRLLEAPEHSIHVVFHMMGSAVHVNAALRSPLLDSYAHQRECVVKAFKAAVSAANVGAGTLQGMVLLNLERGGEMGAVEFPFMIVWFVDGRQCDANQLIGRVRQSSLETLDPMKTGFTCSHYFDTFEEVATLARPPLEKMQRKPSSAHTGYIITVFRVFEGNDGVKFERNWLGWTGARTLYKSLTSEVGLKRITLHKSSPQNGTLHYVLMCDCTNFLTCFNKAVKAVPSLRMRLCGDTGLYRPICSL</sequence>
<feature type="region of interest" description="Disordered" evidence="1">
    <location>
        <begin position="57"/>
        <end position="98"/>
    </location>
</feature>
<feature type="compositionally biased region" description="Low complexity" evidence="1">
    <location>
        <begin position="131"/>
        <end position="141"/>
    </location>
</feature>